<organism evidence="1 2">
    <name type="scientific">Treponema vincentii</name>
    <dbReference type="NCBI Taxonomy" id="69710"/>
    <lineage>
        <taxon>Bacteria</taxon>
        <taxon>Pseudomonadati</taxon>
        <taxon>Spirochaetota</taxon>
        <taxon>Spirochaetia</taxon>
        <taxon>Spirochaetales</taxon>
        <taxon>Treponemataceae</taxon>
        <taxon>Treponema</taxon>
    </lineage>
</organism>
<reference evidence="1 2" key="1">
    <citation type="submission" date="2020-01" db="EMBL/GenBank/DDBJ databases">
        <title>Complete genome sequence of a human oral phylogroup 1 Treponema sp. strain ATCC 700766, originally isolated from periodontitis dental plaque.</title>
        <authorList>
            <person name="Chan Y."/>
            <person name="Huo Y.-B."/>
            <person name="Yu X.-L."/>
            <person name="Zeng H."/>
            <person name="Leung W.-K."/>
            <person name="Watt R.M."/>
        </authorList>
    </citation>
    <scope>NUCLEOTIDE SEQUENCE [LARGE SCALE GENOMIC DNA]</scope>
    <source>
        <strain evidence="1 2">OMZ 804</strain>
    </source>
</reference>
<evidence type="ECO:0000313" key="1">
    <source>
        <dbReference type="EMBL" id="QHX42278.1"/>
    </source>
</evidence>
<name>A0A6P1XXQ9_9SPIR</name>
<proteinExistence type="predicted"/>
<sequence length="107" mass="12980">MKKNFKIIIVMIQFLVFTMFKSFANELHLYIRFTKVVYSEKEQAFIREFDYSDEYKKNMINVLKYLGYAYLEKNGNLYITIQLDSDIQYLWNLCNTAEDPSWVDRSK</sequence>
<dbReference type="AlphaFoldDB" id="A0A6P1XXQ9"/>
<dbReference type="KEGG" id="trz:GWP43_01120"/>
<dbReference type="EMBL" id="CP048020">
    <property type="protein sequence ID" value="QHX42278.1"/>
    <property type="molecule type" value="Genomic_DNA"/>
</dbReference>
<protein>
    <submittedName>
        <fullName evidence="1">Uncharacterized protein</fullName>
    </submittedName>
</protein>
<accession>A0A6P1XXQ9</accession>
<dbReference type="RefSeq" id="WP_162662087.1">
    <property type="nucleotide sequence ID" value="NZ_CP048020.1"/>
</dbReference>
<gene>
    <name evidence="1" type="ORF">GWP43_01120</name>
</gene>
<dbReference type="Proteomes" id="UP000464374">
    <property type="component" value="Chromosome"/>
</dbReference>
<evidence type="ECO:0000313" key="2">
    <source>
        <dbReference type="Proteomes" id="UP000464374"/>
    </source>
</evidence>